<sequence>MTHGQNTNQQLREMNESILTHLFLPYHLPSSSDADFCLQSNHRYEYVILECMSRFLTSCTIDNDQIISPIIETLITCTQRWHLLQKNLSITNLKSTFEQLHPGDFLPLYFHAQNAAILIEIDENNSHQPSISSWQVSLPTEKISSSLQSHQACFPVNVYRLSERSCLTSTAHCELLLDFMKNPIEYSKSYKISRDVPFSHYVTQWYIQQFPNVTLDNSCKHTIEFTKKFRDQIRWNNGALPFRRSGLWLTTKVVFETILTKRLGKHGILVYKLLITHFLTDMIYTKESSMDLLVHAIRKILRRLNKIDRLLANTDSTDINEWIRFIKCAIQKKIDDIVPKLDWQTSIQHEEQQKNERLTLDFNLNNPDLYRHSCEKVKSYLTDNDNSRICKRAASTAYRIPDSIEFDQAPSFNVLTNQFRYSSEIALIHMELWINFWCEQWADRPSGRNPETFEMLSRFYADYQTSALNFYHSKQISTDPLGYTRFLLTSLTIIRAMHKKLCQDKRFERLQHHRIEIPNLLELLQYFILPTYDDMTYARDLYDYFSRFTDKSNPDLLENITEENSFGVHFAANSSKITKYLRNLQTQVEQDRNAKIQEVRTAKDKYNRLMNSISYLSCTCSSASNETLCRRCRIEEQAENIIVEIYECPIPSDQASALAILFELRMPVEIRYYRDVLWQFINRSRYKQDNRMYEWLRVRPHCERLEPLFTGPKDYKVKLVSSNNSLTQTHTADLCIATAPIEDFLYANSLQIQLTPSRSPKFEDECRMLTPQLEQSDYKQLQYAIQSTESVQNQILGDLSQIQTKFKSQQFIEYGSFRSGHRLQWWNLLSILEMDSLSLNEESVATLIIHTILQYGPFSDSVSWCAESHQVLFDDNFVDELILRLNRHLDDCALNWQNEFVLITVTMITMRVLTLCNSSREQKVMDLVLKCRRLGEQWIKLISSAIQTISSTDLIEVEKLRGNIVTIGVACLLTYSVHSNRLHRVLSTNDHMLSLLKAMANVHDNLVSNKKQTSMSEIMKYLLRLTDRVLVQIQPTIALFLQQSSYQSLDDFAIIYWSVIRHEEEIDAKWKKRHSNEYDGWYDGQYESTILSIDCLSGRFLVNGMTVGYLPEKIISNELYLRVFDRYIFQVQISDSSNTYIAKYSYHDDGQVLYEFYHDDQYNQLIIYERHLKTNELFELIPSSCLTIDLPVRFISEYSHWKNTKTNIIEFRAVHFKDPNFLTYKP</sequence>
<keyword evidence="3" id="KW-1185">Reference proteome</keyword>
<dbReference type="EMBL" id="CAJNOR010004578">
    <property type="protein sequence ID" value="CAF1513165.1"/>
    <property type="molecule type" value="Genomic_DNA"/>
</dbReference>
<dbReference type="AlphaFoldDB" id="A0A815U0D8"/>
<protein>
    <recommendedName>
        <fullName evidence="1">DUF6606 domain-containing protein</fullName>
    </recommendedName>
</protein>
<feature type="non-terminal residue" evidence="2">
    <location>
        <position position="1226"/>
    </location>
</feature>
<proteinExistence type="predicted"/>
<name>A0A815U0D8_ADIRI</name>
<feature type="domain" description="DUF6606" evidence="1">
    <location>
        <begin position="18"/>
        <end position="282"/>
    </location>
</feature>
<accession>A0A815U0D8</accession>
<reference evidence="2" key="1">
    <citation type="submission" date="2021-02" db="EMBL/GenBank/DDBJ databases">
        <authorList>
            <person name="Nowell W R."/>
        </authorList>
    </citation>
    <scope>NUCLEOTIDE SEQUENCE</scope>
</reference>
<organism evidence="2 3">
    <name type="scientific">Adineta ricciae</name>
    <name type="common">Rotifer</name>
    <dbReference type="NCBI Taxonomy" id="249248"/>
    <lineage>
        <taxon>Eukaryota</taxon>
        <taxon>Metazoa</taxon>
        <taxon>Spiralia</taxon>
        <taxon>Gnathifera</taxon>
        <taxon>Rotifera</taxon>
        <taxon>Eurotatoria</taxon>
        <taxon>Bdelloidea</taxon>
        <taxon>Adinetida</taxon>
        <taxon>Adinetidae</taxon>
        <taxon>Adineta</taxon>
    </lineage>
</organism>
<evidence type="ECO:0000313" key="2">
    <source>
        <dbReference type="EMBL" id="CAF1513165.1"/>
    </source>
</evidence>
<dbReference type="Pfam" id="PF20255">
    <property type="entry name" value="DUF6606"/>
    <property type="match status" value="1"/>
</dbReference>
<dbReference type="InterPro" id="IPR046541">
    <property type="entry name" value="DUF6606"/>
</dbReference>
<comment type="caution">
    <text evidence="2">The sequence shown here is derived from an EMBL/GenBank/DDBJ whole genome shotgun (WGS) entry which is preliminary data.</text>
</comment>
<evidence type="ECO:0000259" key="1">
    <source>
        <dbReference type="Pfam" id="PF20255"/>
    </source>
</evidence>
<evidence type="ECO:0000313" key="3">
    <source>
        <dbReference type="Proteomes" id="UP000663828"/>
    </source>
</evidence>
<dbReference type="Proteomes" id="UP000663828">
    <property type="component" value="Unassembled WGS sequence"/>
</dbReference>
<gene>
    <name evidence="2" type="ORF">XAT740_LOCUS40337</name>
</gene>